<keyword evidence="4" id="KW-0378">Hydrolase</keyword>
<evidence type="ECO:0000313" key="4">
    <source>
        <dbReference type="EMBL" id="MFD2488026.1"/>
    </source>
</evidence>
<dbReference type="PANTHER" id="PTHR30487:SF0">
    <property type="entry name" value="PREPILIN LEADER PEPTIDASE_N-METHYLTRANSFERASE-RELATED"/>
    <property type="match status" value="1"/>
</dbReference>
<dbReference type="InterPro" id="IPR000045">
    <property type="entry name" value="Prepilin_IV_endopep_pep"/>
</dbReference>
<evidence type="ECO:0000259" key="3">
    <source>
        <dbReference type="Pfam" id="PF01478"/>
    </source>
</evidence>
<keyword evidence="2" id="KW-1133">Transmembrane helix</keyword>
<dbReference type="InterPro" id="IPR050882">
    <property type="entry name" value="Prepilin_peptidase/N-MTase"/>
</dbReference>
<sequence>MTAVNIAGWGLVGFVLAIVLRVVVERGSFLPAGSERLAPPAVLEVSTGVLFSALAWRLGAEPALFAYSWLAAAGVQLAAIDWKTRILPTKLIWPTGILLASLFGLAAVLDHDAYPLIRSVAGMFALLIFYGALYFLRPGGLGGGDLRLSCLLGFALGWVSWTVILTGTLLGWLSAAIALLVLRAVRGSEASRDSPLGPFLVIGGLAAVLLSSTN</sequence>
<feature type="transmembrane region" description="Helical" evidence="2">
    <location>
        <begin position="148"/>
        <end position="181"/>
    </location>
</feature>
<gene>
    <name evidence="4" type="ORF">ACFSUT_47655</name>
</gene>
<organism evidence="4 5">
    <name type="scientific">Amycolatopsis albidoflavus</name>
    <dbReference type="NCBI Taxonomy" id="102226"/>
    <lineage>
        <taxon>Bacteria</taxon>
        <taxon>Bacillati</taxon>
        <taxon>Actinomycetota</taxon>
        <taxon>Actinomycetes</taxon>
        <taxon>Pseudonocardiales</taxon>
        <taxon>Pseudonocardiaceae</taxon>
        <taxon>Amycolatopsis</taxon>
    </lineage>
</organism>
<keyword evidence="2" id="KW-0472">Membrane</keyword>
<feature type="transmembrane region" description="Helical" evidence="2">
    <location>
        <begin position="6"/>
        <end position="24"/>
    </location>
</feature>
<name>A0ABW5IEZ1_9PSEU</name>
<comment type="similarity">
    <text evidence="1">Belongs to the peptidase A24 family.</text>
</comment>
<feature type="transmembrane region" description="Helical" evidence="2">
    <location>
        <begin position="196"/>
        <end position="213"/>
    </location>
</feature>
<keyword evidence="2" id="KW-0812">Transmembrane</keyword>
<dbReference type="EMBL" id="JBHUKQ010000039">
    <property type="protein sequence ID" value="MFD2488026.1"/>
    <property type="molecule type" value="Genomic_DNA"/>
</dbReference>
<protein>
    <submittedName>
        <fullName evidence="4">Prepilin peptidase</fullName>
        <ecNumber evidence="4">3.4.23.43</ecNumber>
    </submittedName>
</protein>
<dbReference type="Proteomes" id="UP001597542">
    <property type="component" value="Unassembled WGS sequence"/>
</dbReference>
<dbReference type="EC" id="3.4.23.43" evidence="4"/>
<proteinExistence type="inferred from homology"/>
<dbReference type="Gene3D" id="1.20.120.1220">
    <property type="match status" value="1"/>
</dbReference>
<feature type="transmembrane region" description="Helical" evidence="2">
    <location>
        <begin position="91"/>
        <end position="109"/>
    </location>
</feature>
<feature type="transmembrane region" description="Helical" evidence="2">
    <location>
        <begin position="62"/>
        <end position="79"/>
    </location>
</feature>
<dbReference type="Pfam" id="PF01478">
    <property type="entry name" value="Peptidase_A24"/>
    <property type="match status" value="1"/>
</dbReference>
<comment type="caution">
    <text evidence="4">The sequence shown here is derived from an EMBL/GenBank/DDBJ whole genome shotgun (WGS) entry which is preliminary data.</text>
</comment>
<evidence type="ECO:0000256" key="1">
    <source>
        <dbReference type="ARBA" id="ARBA00005801"/>
    </source>
</evidence>
<dbReference type="GO" id="GO:0004190">
    <property type="term" value="F:aspartic-type endopeptidase activity"/>
    <property type="evidence" value="ECO:0007669"/>
    <property type="project" value="UniProtKB-EC"/>
</dbReference>
<accession>A0ABW5IEZ1</accession>
<evidence type="ECO:0000313" key="5">
    <source>
        <dbReference type="Proteomes" id="UP001597542"/>
    </source>
</evidence>
<dbReference type="RefSeq" id="WP_344280627.1">
    <property type="nucleotide sequence ID" value="NZ_BAAAHV010000017.1"/>
</dbReference>
<keyword evidence="5" id="KW-1185">Reference proteome</keyword>
<feature type="transmembrane region" description="Helical" evidence="2">
    <location>
        <begin position="115"/>
        <end position="136"/>
    </location>
</feature>
<feature type="domain" description="Prepilin type IV endopeptidase peptidase" evidence="3">
    <location>
        <begin position="75"/>
        <end position="168"/>
    </location>
</feature>
<reference evidence="5" key="1">
    <citation type="journal article" date="2019" name="Int. J. Syst. Evol. Microbiol.">
        <title>The Global Catalogue of Microorganisms (GCM) 10K type strain sequencing project: providing services to taxonomists for standard genome sequencing and annotation.</title>
        <authorList>
            <consortium name="The Broad Institute Genomics Platform"/>
            <consortium name="The Broad Institute Genome Sequencing Center for Infectious Disease"/>
            <person name="Wu L."/>
            <person name="Ma J."/>
        </authorList>
    </citation>
    <scope>NUCLEOTIDE SEQUENCE [LARGE SCALE GENOMIC DNA]</scope>
    <source>
        <strain evidence="5">CGMCC 4.7638</strain>
    </source>
</reference>
<dbReference type="PANTHER" id="PTHR30487">
    <property type="entry name" value="TYPE 4 PREPILIN-LIKE PROTEINS LEADER PEPTIDE-PROCESSING ENZYME"/>
    <property type="match status" value="1"/>
</dbReference>
<evidence type="ECO:0000256" key="2">
    <source>
        <dbReference type="SAM" id="Phobius"/>
    </source>
</evidence>